<sequence>MGHGAVRESVAVFSGLRTEPGAWNSLVVPEAVRVFGYQDRAVTVLPTGTRLLRFEVERFLRTRPGSVATVLDGAGPRTLGPLPAGPTPAERIALFRPLVPPGTPGC</sequence>
<dbReference type="EMBL" id="JBHSIM010000050">
    <property type="protein sequence ID" value="MFC4835452.1"/>
    <property type="molecule type" value="Genomic_DNA"/>
</dbReference>
<evidence type="ECO:0000313" key="2">
    <source>
        <dbReference type="Proteomes" id="UP001595909"/>
    </source>
</evidence>
<comment type="caution">
    <text evidence="1">The sequence shown here is derived from an EMBL/GenBank/DDBJ whole genome shotgun (WGS) entry which is preliminary data.</text>
</comment>
<dbReference type="Proteomes" id="UP001595909">
    <property type="component" value="Unassembled WGS sequence"/>
</dbReference>
<organism evidence="1 2">
    <name type="scientific">Actinomycetospora chibensis</name>
    <dbReference type="NCBI Taxonomy" id="663606"/>
    <lineage>
        <taxon>Bacteria</taxon>
        <taxon>Bacillati</taxon>
        <taxon>Actinomycetota</taxon>
        <taxon>Actinomycetes</taxon>
        <taxon>Pseudonocardiales</taxon>
        <taxon>Pseudonocardiaceae</taxon>
        <taxon>Actinomycetospora</taxon>
    </lineage>
</organism>
<accession>A0ABV9RTH6</accession>
<evidence type="ECO:0000313" key="1">
    <source>
        <dbReference type="EMBL" id="MFC4835452.1"/>
    </source>
</evidence>
<keyword evidence="2" id="KW-1185">Reference proteome</keyword>
<name>A0ABV9RTH6_9PSEU</name>
<reference evidence="2" key="1">
    <citation type="journal article" date="2019" name="Int. J. Syst. Evol. Microbiol.">
        <title>The Global Catalogue of Microorganisms (GCM) 10K type strain sequencing project: providing services to taxonomists for standard genome sequencing and annotation.</title>
        <authorList>
            <consortium name="The Broad Institute Genomics Platform"/>
            <consortium name="The Broad Institute Genome Sequencing Center for Infectious Disease"/>
            <person name="Wu L."/>
            <person name="Ma J."/>
        </authorList>
    </citation>
    <scope>NUCLEOTIDE SEQUENCE [LARGE SCALE GENOMIC DNA]</scope>
    <source>
        <strain evidence="2">CCUG 50347</strain>
    </source>
</reference>
<gene>
    <name evidence="1" type="ORF">ACFPEL_23785</name>
</gene>
<proteinExistence type="predicted"/>
<dbReference type="RefSeq" id="WP_274189116.1">
    <property type="nucleotide sequence ID" value="NZ_BAABHN010000050.1"/>
</dbReference>
<protein>
    <submittedName>
        <fullName evidence="1">Uncharacterized protein</fullName>
    </submittedName>
</protein>